<reference evidence="2 3" key="1">
    <citation type="submission" date="2024-01" db="EMBL/GenBank/DDBJ databases">
        <title>The complete chloroplast genome sequence of Lithospermum erythrorhizon: insights into the phylogenetic relationship among Boraginaceae species and the maternal lineages of purple gromwells.</title>
        <authorList>
            <person name="Okada T."/>
            <person name="Watanabe K."/>
        </authorList>
    </citation>
    <scope>NUCLEOTIDE SEQUENCE [LARGE SCALE GENOMIC DNA]</scope>
</reference>
<evidence type="ECO:0000313" key="2">
    <source>
        <dbReference type="EMBL" id="GAA0141744.1"/>
    </source>
</evidence>
<feature type="compositionally biased region" description="Basic and acidic residues" evidence="1">
    <location>
        <begin position="58"/>
        <end position="69"/>
    </location>
</feature>
<sequence length="69" mass="7664">MAIRVEGLENQPSLSSERSVQNFQTDGESAQDVLGSDENEENDSEDAKTLEKDDESLESNKEVSKEDTE</sequence>
<dbReference type="AlphaFoldDB" id="A0AAV3NQU7"/>
<feature type="compositionally biased region" description="Acidic residues" evidence="1">
    <location>
        <begin position="35"/>
        <end position="44"/>
    </location>
</feature>
<proteinExistence type="predicted"/>
<keyword evidence="3" id="KW-1185">Reference proteome</keyword>
<dbReference type="EMBL" id="BAABME010000320">
    <property type="protein sequence ID" value="GAA0141744.1"/>
    <property type="molecule type" value="Genomic_DNA"/>
</dbReference>
<gene>
    <name evidence="2" type="ORF">LIER_02816</name>
</gene>
<evidence type="ECO:0000256" key="1">
    <source>
        <dbReference type="SAM" id="MobiDB-lite"/>
    </source>
</evidence>
<feature type="region of interest" description="Disordered" evidence="1">
    <location>
        <begin position="1"/>
        <end position="69"/>
    </location>
</feature>
<organism evidence="2 3">
    <name type="scientific">Lithospermum erythrorhizon</name>
    <name type="common">Purple gromwell</name>
    <name type="synonym">Lithospermum officinale var. erythrorhizon</name>
    <dbReference type="NCBI Taxonomy" id="34254"/>
    <lineage>
        <taxon>Eukaryota</taxon>
        <taxon>Viridiplantae</taxon>
        <taxon>Streptophyta</taxon>
        <taxon>Embryophyta</taxon>
        <taxon>Tracheophyta</taxon>
        <taxon>Spermatophyta</taxon>
        <taxon>Magnoliopsida</taxon>
        <taxon>eudicotyledons</taxon>
        <taxon>Gunneridae</taxon>
        <taxon>Pentapetalae</taxon>
        <taxon>asterids</taxon>
        <taxon>lamiids</taxon>
        <taxon>Boraginales</taxon>
        <taxon>Boraginaceae</taxon>
        <taxon>Boraginoideae</taxon>
        <taxon>Lithospermeae</taxon>
        <taxon>Lithospermum</taxon>
    </lineage>
</organism>
<accession>A0AAV3NQU7</accession>
<comment type="caution">
    <text evidence="2">The sequence shown here is derived from an EMBL/GenBank/DDBJ whole genome shotgun (WGS) entry which is preliminary data.</text>
</comment>
<protein>
    <submittedName>
        <fullName evidence="2">Uncharacterized protein</fullName>
    </submittedName>
</protein>
<name>A0AAV3NQU7_LITER</name>
<feature type="compositionally biased region" description="Polar residues" evidence="1">
    <location>
        <begin position="10"/>
        <end position="28"/>
    </location>
</feature>
<evidence type="ECO:0000313" key="3">
    <source>
        <dbReference type="Proteomes" id="UP001454036"/>
    </source>
</evidence>
<dbReference type="Proteomes" id="UP001454036">
    <property type="component" value="Unassembled WGS sequence"/>
</dbReference>